<proteinExistence type="predicted"/>
<evidence type="ECO:0000256" key="9">
    <source>
        <dbReference type="SAM" id="Phobius"/>
    </source>
</evidence>
<evidence type="ECO:0000256" key="1">
    <source>
        <dbReference type="ARBA" id="ARBA00004651"/>
    </source>
</evidence>
<keyword evidence="7" id="KW-0902">Two-component regulatory system</keyword>
<comment type="subcellular location">
    <subcellularLocation>
        <location evidence="1">Cell membrane</location>
        <topology evidence="1">Multi-pass membrane protein</topology>
    </subcellularLocation>
</comment>
<evidence type="ECO:0000256" key="8">
    <source>
        <dbReference type="ARBA" id="ARBA00023136"/>
    </source>
</evidence>
<gene>
    <name evidence="11" type="ORF">ACFSDE_19855</name>
</gene>
<dbReference type="InterPro" id="IPR050482">
    <property type="entry name" value="Sensor_HK_TwoCompSys"/>
</dbReference>
<comment type="caution">
    <text evidence="11">The sequence shown here is derived from an EMBL/GenBank/DDBJ whole genome shotgun (WGS) entry which is preliminary data.</text>
</comment>
<evidence type="ECO:0000256" key="6">
    <source>
        <dbReference type="ARBA" id="ARBA00022989"/>
    </source>
</evidence>
<dbReference type="Gene3D" id="1.20.5.1930">
    <property type="match status" value="1"/>
</dbReference>
<dbReference type="RefSeq" id="WP_343921148.1">
    <property type="nucleotide sequence ID" value="NZ_BAAAJT010000003.1"/>
</dbReference>
<reference evidence="12" key="1">
    <citation type="journal article" date="2019" name="Int. J. Syst. Evol. Microbiol.">
        <title>The Global Catalogue of Microorganisms (GCM) 10K type strain sequencing project: providing services to taxonomists for standard genome sequencing and annotation.</title>
        <authorList>
            <consortium name="The Broad Institute Genomics Platform"/>
            <consortium name="The Broad Institute Genome Sequencing Center for Infectious Disease"/>
            <person name="Wu L."/>
            <person name="Ma J."/>
        </authorList>
    </citation>
    <scope>NUCLEOTIDE SEQUENCE [LARGE SCALE GENOMIC DNA]</scope>
    <source>
        <strain evidence="12">CGMCC 1.12477</strain>
    </source>
</reference>
<protein>
    <submittedName>
        <fullName evidence="11">Sensor histidine kinase</fullName>
    </submittedName>
</protein>
<dbReference type="SUPFAM" id="SSF55874">
    <property type="entry name" value="ATPase domain of HSP90 chaperone/DNA topoisomerase II/histidine kinase"/>
    <property type="match status" value="1"/>
</dbReference>
<evidence type="ECO:0000256" key="7">
    <source>
        <dbReference type="ARBA" id="ARBA00023012"/>
    </source>
</evidence>
<keyword evidence="4 9" id="KW-0812">Transmembrane</keyword>
<dbReference type="SMART" id="SM00387">
    <property type="entry name" value="HATPase_c"/>
    <property type="match status" value="1"/>
</dbReference>
<feature type="domain" description="Histidine kinase/HSP90-like ATPase" evidence="10">
    <location>
        <begin position="356"/>
        <end position="454"/>
    </location>
</feature>
<evidence type="ECO:0000313" key="12">
    <source>
        <dbReference type="Proteomes" id="UP001597351"/>
    </source>
</evidence>
<feature type="transmembrane region" description="Helical" evidence="9">
    <location>
        <begin position="30"/>
        <end position="49"/>
    </location>
</feature>
<evidence type="ECO:0000313" key="11">
    <source>
        <dbReference type="EMBL" id="MFD1949069.1"/>
    </source>
</evidence>
<sequence>MRRGADSSDQRSGRDDGDLPSVLAPALRRFALYTLAATLILLVCSVWIAGRLAREHALHDATRQAEGLALRIAAPLIDADVRAGVPGSYDELTLVMDNRMRDGSVRHVKVWGEDGRVIWADEPELVGEGFTLPDEVVALFSNPGTSADLSELSRDENATESGEGPLLEVYVGTVDADGEPVVIESYLEAEPMEENARTVLFGFGLVIVGATVLLALVVLPLAVDLCRHVERAQRDRSRLMRHAVLASDLERRRIARTLHDGVVQDLAGVGYTIPVVEEEMRPDGDLELARTTLERLAGLVRGSVQALRTVLTELYPPDLRGEGLRDAIENLVASEATAAGLESEVRVAPGLELPDAPARLAYRVVREALRNVVKHAGASQVRVELGLRDGQARVRVVDDGRGCPAGSVPMRQEEGHLGLPLLADTIRDAGGTFVATSPGPGLGVDVVATFPLVLRGQ</sequence>
<dbReference type="Pfam" id="PF07730">
    <property type="entry name" value="HisKA_3"/>
    <property type="match status" value="1"/>
</dbReference>
<keyword evidence="12" id="KW-1185">Reference proteome</keyword>
<organism evidence="11 12">
    <name type="scientific">Nocardioides aestuarii</name>
    <dbReference type="NCBI Taxonomy" id="252231"/>
    <lineage>
        <taxon>Bacteria</taxon>
        <taxon>Bacillati</taxon>
        <taxon>Actinomycetota</taxon>
        <taxon>Actinomycetes</taxon>
        <taxon>Propionibacteriales</taxon>
        <taxon>Nocardioidaceae</taxon>
        <taxon>Nocardioides</taxon>
    </lineage>
</organism>
<evidence type="ECO:0000256" key="2">
    <source>
        <dbReference type="ARBA" id="ARBA00022475"/>
    </source>
</evidence>
<keyword evidence="6 9" id="KW-1133">Transmembrane helix</keyword>
<dbReference type="Proteomes" id="UP001597351">
    <property type="component" value="Unassembled WGS sequence"/>
</dbReference>
<evidence type="ECO:0000256" key="3">
    <source>
        <dbReference type="ARBA" id="ARBA00022679"/>
    </source>
</evidence>
<keyword evidence="8 9" id="KW-0472">Membrane</keyword>
<dbReference type="CDD" id="cd16917">
    <property type="entry name" value="HATPase_UhpB-NarQ-NarX-like"/>
    <property type="match status" value="1"/>
</dbReference>
<keyword evidence="3" id="KW-0808">Transferase</keyword>
<accession>A0ABW4TUE8</accession>
<dbReference type="InterPro" id="IPR036890">
    <property type="entry name" value="HATPase_C_sf"/>
</dbReference>
<dbReference type="PANTHER" id="PTHR24421">
    <property type="entry name" value="NITRATE/NITRITE SENSOR PROTEIN NARX-RELATED"/>
    <property type="match status" value="1"/>
</dbReference>
<dbReference type="GO" id="GO:0016301">
    <property type="term" value="F:kinase activity"/>
    <property type="evidence" value="ECO:0007669"/>
    <property type="project" value="UniProtKB-KW"/>
</dbReference>
<name>A0ABW4TUE8_9ACTN</name>
<keyword evidence="5 11" id="KW-0418">Kinase</keyword>
<dbReference type="InterPro" id="IPR003594">
    <property type="entry name" value="HATPase_dom"/>
</dbReference>
<keyword evidence="2" id="KW-1003">Cell membrane</keyword>
<dbReference type="PANTHER" id="PTHR24421:SF37">
    <property type="entry name" value="SENSOR HISTIDINE KINASE NARS"/>
    <property type="match status" value="1"/>
</dbReference>
<dbReference type="Gene3D" id="3.30.565.10">
    <property type="entry name" value="Histidine kinase-like ATPase, C-terminal domain"/>
    <property type="match status" value="1"/>
</dbReference>
<dbReference type="EMBL" id="JBHUGD010000004">
    <property type="protein sequence ID" value="MFD1949069.1"/>
    <property type="molecule type" value="Genomic_DNA"/>
</dbReference>
<feature type="transmembrane region" description="Helical" evidence="9">
    <location>
        <begin position="199"/>
        <end position="223"/>
    </location>
</feature>
<evidence type="ECO:0000256" key="5">
    <source>
        <dbReference type="ARBA" id="ARBA00022777"/>
    </source>
</evidence>
<evidence type="ECO:0000259" key="10">
    <source>
        <dbReference type="SMART" id="SM00387"/>
    </source>
</evidence>
<dbReference type="Pfam" id="PF02518">
    <property type="entry name" value="HATPase_c"/>
    <property type="match status" value="1"/>
</dbReference>
<dbReference type="InterPro" id="IPR011712">
    <property type="entry name" value="Sig_transdc_His_kin_sub3_dim/P"/>
</dbReference>
<evidence type="ECO:0000256" key="4">
    <source>
        <dbReference type="ARBA" id="ARBA00022692"/>
    </source>
</evidence>